<proteinExistence type="predicted"/>
<accession>A0A382XPQ1</accession>
<gene>
    <name evidence="1" type="ORF">METZ01_LOCUS425708</name>
</gene>
<evidence type="ECO:0008006" key="2">
    <source>
        <dbReference type="Google" id="ProtNLM"/>
    </source>
</evidence>
<organism evidence="1">
    <name type="scientific">marine metagenome</name>
    <dbReference type="NCBI Taxonomy" id="408172"/>
    <lineage>
        <taxon>unclassified sequences</taxon>
        <taxon>metagenomes</taxon>
        <taxon>ecological metagenomes</taxon>
    </lineage>
</organism>
<feature type="non-terminal residue" evidence="1">
    <location>
        <position position="1"/>
    </location>
</feature>
<name>A0A382XPQ1_9ZZZZ</name>
<dbReference type="Pfam" id="PF13730">
    <property type="entry name" value="HTH_36"/>
    <property type="match status" value="1"/>
</dbReference>
<dbReference type="InterPro" id="IPR036388">
    <property type="entry name" value="WH-like_DNA-bd_sf"/>
</dbReference>
<dbReference type="AlphaFoldDB" id="A0A382XPQ1"/>
<evidence type="ECO:0000313" key="1">
    <source>
        <dbReference type="EMBL" id="SVD72854.1"/>
    </source>
</evidence>
<reference evidence="1" key="1">
    <citation type="submission" date="2018-05" db="EMBL/GenBank/DDBJ databases">
        <authorList>
            <person name="Lanie J.A."/>
            <person name="Ng W.-L."/>
            <person name="Kazmierczak K.M."/>
            <person name="Andrzejewski T.M."/>
            <person name="Davidsen T.M."/>
            <person name="Wayne K.J."/>
            <person name="Tettelin H."/>
            <person name="Glass J.I."/>
            <person name="Rusch D."/>
            <person name="Podicherti R."/>
            <person name="Tsui H.-C.T."/>
            <person name="Winkler M.E."/>
        </authorList>
    </citation>
    <scope>NUCLEOTIDE SEQUENCE</scope>
</reference>
<dbReference type="Gene3D" id="1.10.10.10">
    <property type="entry name" value="Winged helix-like DNA-binding domain superfamily/Winged helix DNA-binding domain"/>
    <property type="match status" value="1"/>
</dbReference>
<dbReference type="EMBL" id="UINC01169359">
    <property type="protein sequence ID" value="SVD72854.1"/>
    <property type="molecule type" value="Genomic_DNA"/>
</dbReference>
<sequence>RLLRCVFKTSYCWRSSVRLAMDRSTLHKLKWVTKVATDGSFKGGETKVAVLLADYCNLKTSRCFPAQQTLAKRLNLSSRHVNTLIQNLKQKGYIRLIKRGDNKSGSNQYQIIFGLIDNDPDIRKYASIKQEKLQLKNRKYTSYETNKETSYETVVKEKNSLEEYVSFVKRSHHIPSISDDMVEEMFRRQLITEEEYKKW</sequence>
<protein>
    <recommendedName>
        <fullName evidence="2">Helix-turn-helix domain-containing protein</fullName>
    </recommendedName>
</protein>